<dbReference type="OrthoDB" id="8049495at2759"/>
<sequence>MEQIDIKKLGPTYFGDIIPKCVKHLSTTKADYVDHSKTKRTTIQGKKKQTDPSLISGHYAHNLKVDGQELKTLTWPTAMDWREEYRQYLLRMKWCNEDIYKLFFVCPPVKYDQIEQFLKDLHKTVYIIDYSPDEYVSLKKQKNVNEHDPADKLDFVRKDYQTTYGNYYNRLQDLAHFKEGCYPTPKPKNMSIDTFEKTMRKLFRKYDLTTYYEELCLPALMKAKDGIMPSGPIDRYTLRKY</sequence>
<organism evidence="1 2">
    <name type="scientific">Drosophila willistoni</name>
    <name type="common">Fruit fly</name>
    <dbReference type="NCBI Taxonomy" id="7260"/>
    <lineage>
        <taxon>Eukaryota</taxon>
        <taxon>Metazoa</taxon>
        <taxon>Ecdysozoa</taxon>
        <taxon>Arthropoda</taxon>
        <taxon>Hexapoda</taxon>
        <taxon>Insecta</taxon>
        <taxon>Pterygota</taxon>
        <taxon>Neoptera</taxon>
        <taxon>Endopterygota</taxon>
        <taxon>Diptera</taxon>
        <taxon>Brachycera</taxon>
        <taxon>Muscomorpha</taxon>
        <taxon>Ephydroidea</taxon>
        <taxon>Drosophilidae</taxon>
        <taxon>Drosophila</taxon>
        <taxon>Sophophora</taxon>
    </lineage>
</organism>
<proteinExistence type="predicted"/>
<dbReference type="KEGG" id="dwi:6650585"/>
<dbReference type="eggNOG" id="ENOG502TCKT">
    <property type="taxonomic scope" value="Eukaryota"/>
</dbReference>
<accession>B4NHG3</accession>
<keyword evidence="2" id="KW-1185">Reference proteome</keyword>
<dbReference type="OMA" id="GHYANNL"/>
<dbReference type="PhylomeDB" id="B4NHG3"/>
<protein>
    <submittedName>
        <fullName evidence="1">Uncharacterized protein</fullName>
    </submittedName>
</protein>
<evidence type="ECO:0000313" key="2">
    <source>
        <dbReference type="Proteomes" id="UP000007798"/>
    </source>
</evidence>
<dbReference type="InParanoid" id="B4NHG3"/>
<evidence type="ECO:0000313" key="1">
    <source>
        <dbReference type="EMBL" id="EDW84639.1"/>
    </source>
</evidence>
<dbReference type="EMBL" id="CH964272">
    <property type="protein sequence ID" value="EDW84639.1"/>
    <property type="molecule type" value="Genomic_DNA"/>
</dbReference>
<gene>
    <name evidence="1" type="primary">Dwil\GK18939</name>
    <name evidence="1" type="ORF">Dwil_GK18939</name>
</gene>
<dbReference type="Proteomes" id="UP000007798">
    <property type="component" value="Unassembled WGS sequence"/>
</dbReference>
<reference evidence="1 2" key="1">
    <citation type="journal article" date="2007" name="Nature">
        <title>Evolution of genes and genomes on the Drosophila phylogeny.</title>
        <authorList>
            <consortium name="Drosophila 12 Genomes Consortium"/>
            <person name="Clark A.G."/>
            <person name="Eisen M.B."/>
            <person name="Smith D.R."/>
            <person name="Bergman C.M."/>
            <person name="Oliver B."/>
            <person name="Markow T.A."/>
            <person name="Kaufman T.C."/>
            <person name="Kellis M."/>
            <person name="Gelbart W."/>
            <person name="Iyer V.N."/>
            <person name="Pollard D.A."/>
            <person name="Sackton T.B."/>
            <person name="Larracuente A.M."/>
            <person name="Singh N.D."/>
            <person name="Abad J.P."/>
            <person name="Abt D.N."/>
            <person name="Adryan B."/>
            <person name="Aguade M."/>
            <person name="Akashi H."/>
            <person name="Anderson W.W."/>
            <person name="Aquadro C.F."/>
            <person name="Ardell D.H."/>
            <person name="Arguello R."/>
            <person name="Artieri C.G."/>
            <person name="Barbash D.A."/>
            <person name="Barker D."/>
            <person name="Barsanti P."/>
            <person name="Batterham P."/>
            <person name="Batzoglou S."/>
            <person name="Begun D."/>
            <person name="Bhutkar A."/>
            <person name="Blanco E."/>
            <person name="Bosak S.A."/>
            <person name="Bradley R.K."/>
            <person name="Brand A.D."/>
            <person name="Brent M.R."/>
            <person name="Brooks A.N."/>
            <person name="Brown R.H."/>
            <person name="Butlin R.K."/>
            <person name="Caggese C."/>
            <person name="Calvi B.R."/>
            <person name="Bernardo de Carvalho A."/>
            <person name="Caspi A."/>
            <person name="Castrezana S."/>
            <person name="Celniker S.E."/>
            <person name="Chang J.L."/>
            <person name="Chapple C."/>
            <person name="Chatterji S."/>
            <person name="Chinwalla A."/>
            <person name="Civetta A."/>
            <person name="Clifton S.W."/>
            <person name="Comeron J.M."/>
            <person name="Costello J.C."/>
            <person name="Coyne J.A."/>
            <person name="Daub J."/>
            <person name="David R.G."/>
            <person name="Delcher A.L."/>
            <person name="Delehaunty K."/>
            <person name="Do C.B."/>
            <person name="Ebling H."/>
            <person name="Edwards K."/>
            <person name="Eickbush T."/>
            <person name="Evans J.D."/>
            <person name="Filipski A."/>
            <person name="Findeiss S."/>
            <person name="Freyhult E."/>
            <person name="Fulton L."/>
            <person name="Fulton R."/>
            <person name="Garcia A.C."/>
            <person name="Gardiner A."/>
            <person name="Garfield D.A."/>
            <person name="Garvin B.E."/>
            <person name="Gibson G."/>
            <person name="Gilbert D."/>
            <person name="Gnerre S."/>
            <person name="Godfrey J."/>
            <person name="Good R."/>
            <person name="Gotea V."/>
            <person name="Gravely B."/>
            <person name="Greenberg A.J."/>
            <person name="Griffiths-Jones S."/>
            <person name="Gross S."/>
            <person name="Guigo R."/>
            <person name="Gustafson E.A."/>
            <person name="Haerty W."/>
            <person name="Hahn M.W."/>
            <person name="Halligan D.L."/>
            <person name="Halpern A.L."/>
            <person name="Halter G.M."/>
            <person name="Han M.V."/>
            <person name="Heger A."/>
            <person name="Hillier L."/>
            <person name="Hinrichs A.S."/>
            <person name="Holmes I."/>
            <person name="Hoskins R.A."/>
            <person name="Hubisz M.J."/>
            <person name="Hultmark D."/>
            <person name="Huntley M.A."/>
            <person name="Jaffe D.B."/>
            <person name="Jagadeeshan S."/>
            <person name="Jeck W.R."/>
            <person name="Johnson J."/>
            <person name="Jones C.D."/>
            <person name="Jordan W.C."/>
            <person name="Karpen G.H."/>
            <person name="Kataoka E."/>
            <person name="Keightley P.D."/>
            <person name="Kheradpour P."/>
            <person name="Kirkness E.F."/>
            <person name="Koerich L.B."/>
            <person name="Kristiansen K."/>
            <person name="Kudrna D."/>
            <person name="Kulathinal R.J."/>
            <person name="Kumar S."/>
            <person name="Kwok R."/>
            <person name="Lander E."/>
            <person name="Langley C.H."/>
            <person name="Lapoint R."/>
            <person name="Lazzaro B.P."/>
            <person name="Lee S.J."/>
            <person name="Levesque L."/>
            <person name="Li R."/>
            <person name="Lin C.F."/>
            <person name="Lin M.F."/>
            <person name="Lindblad-Toh K."/>
            <person name="Llopart A."/>
            <person name="Long M."/>
            <person name="Low L."/>
            <person name="Lozovsky E."/>
            <person name="Lu J."/>
            <person name="Luo M."/>
            <person name="Machado C.A."/>
            <person name="Makalowski W."/>
            <person name="Marzo M."/>
            <person name="Matsuda M."/>
            <person name="Matzkin L."/>
            <person name="McAllister B."/>
            <person name="McBride C.S."/>
            <person name="McKernan B."/>
            <person name="McKernan K."/>
            <person name="Mendez-Lago M."/>
            <person name="Minx P."/>
            <person name="Mollenhauer M.U."/>
            <person name="Montooth K."/>
            <person name="Mount S.M."/>
            <person name="Mu X."/>
            <person name="Myers E."/>
            <person name="Negre B."/>
            <person name="Newfeld S."/>
            <person name="Nielsen R."/>
            <person name="Noor M.A."/>
            <person name="O'Grady P."/>
            <person name="Pachter L."/>
            <person name="Papaceit M."/>
            <person name="Parisi M.J."/>
            <person name="Parisi M."/>
            <person name="Parts L."/>
            <person name="Pedersen J.S."/>
            <person name="Pesole G."/>
            <person name="Phillippy A.M."/>
            <person name="Ponting C.P."/>
            <person name="Pop M."/>
            <person name="Porcelli D."/>
            <person name="Powell J.R."/>
            <person name="Prohaska S."/>
            <person name="Pruitt K."/>
            <person name="Puig M."/>
            <person name="Quesneville H."/>
            <person name="Ram K.R."/>
            <person name="Rand D."/>
            <person name="Rasmussen M.D."/>
            <person name="Reed L.K."/>
            <person name="Reenan R."/>
            <person name="Reily A."/>
            <person name="Remington K.A."/>
            <person name="Rieger T.T."/>
            <person name="Ritchie M.G."/>
            <person name="Robin C."/>
            <person name="Rogers Y.H."/>
            <person name="Rohde C."/>
            <person name="Rozas J."/>
            <person name="Rubenfield M.J."/>
            <person name="Ruiz A."/>
            <person name="Russo S."/>
            <person name="Salzberg S.L."/>
            <person name="Sanchez-Gracia A."/>
            <person name="Saranga D.J."/>
            <person name="Sato H."/>
            <person name="Schaeffer S.W."/>
            <person name="Schatz M.C."/>
            <person name="Schlenke T."/>
            <person name="Schwartz R."/>
            <person name="Segarra C."/>
            <person name="Singh R.S."/>
            <person name="Sirot L."/>
            <person name="Sirota M."/>
            <person name="Sisneros N.B."/>
            <person name="Smith C.D."/>
            <person name="Smith T.F."/>
            <person name="Spieth J."/>
            <person name="Stage D.E."/>
            <person name="Stark A."/>
            <person name="Stephan W."/>
            <person name="Strausberg R.L."/>
            <person name="Strempel S."/>
            <person name="Sturgill D."/>
            <person name="Sutton G."/>
            <person name="Sutton G.G."/>
            <person name="Tao W."/>
            <person name="Teichmann S."/>
            <person name="Tobari Y.N."/>
            <person name="Tomimura Y."/>
            <person name="Tsolas J.M."/>
            <person name="Valente V.L."/>
            <person name="Venter E."/>
            <person name="Venter J.C."/>
            <person name="Vicario S."/>
            <person name="Vieira F.G."/>
            <person name="Vilella A.J."/>
            <person name="Villasante A."/>
            <person name="Walenz B."/>
            <person name="Wang J."/>
            <person name="Wasserman M."/>
            <person name="Watts T."/>
            <person name="Wilson D."/>
            <person name="Wilson R.K."/>
            <person name="Wing R.A."/>
            <person name="Wolfner M.F."/>
            <person name="Wong A."/>
            <person name="Wong G.K."/>
            <person name="Wu C.I."/>
            <person name="Wu G."/>
            <person name="Yamamoto D."/>
            <person name="Yang H.P."/>
            <person name="Yang S.P."/>
            <person name="Yorke J.A."/>
            <person name="Yoshida K."/>
            <person name="Zdobnov E."/>
            <person name="Zhang P."/>
            <person name="Zhang Y."/>
            <person name="Zimin A.V."/>
            <person name="Baldwin J."/>
            <person name="Abdouelleil A."/>
            <person name="Abdulkadir J."/>
            <person name="Abebe A."/>
            <person name="Abera B."/>
            <person name="Abreu J."/>
            <person name="Acer S.C."/>
            <person name="Aftuck L."/>
            <person name="Alexander A."/>
            <person name="An P."/>
            <person name="Anderson E."/>
            <person name="Anderson S."/>
            <person name="Arachi H."/>
            <person name="Azer M."/>
            <person name="Bachantsang P."/>
            <person name="Barry A."/>
            <person name="Bayul T."/>
            <person name="Berlin A."/>
            <person name="Bessette D."/>
            <person name="Bloom T."/>
            <person name="Blye J."/>
            <person name="Boguslavskiy L."/>
            <person name="Bonnet C."/>
            <person name="Boukhgalter B."/>
            <person name="Bourzgui I."/>
            <person name="Brown A."/>
            <person name="Cahill P."/>
            <person name="Channer S."/>
            <person name="Cheshatsang Y."/>
            <person name="Chuda L."/>
            <person name="Citroen M."/>
            <person name="Collymore A."/>
            <person name="Cooke P."/>
            <person name="Costello M."/>
            <person name="D'Aco K."/>
            <person name="Daza R."/>
            <person name="De Haan G."/>
            <person name="DeGray S."/>
            <person name="DeMaso C."/>
            <person name="Dhargay N."/>
            <person name="Dooley K."/>
            <person name="Dooley E."/>
            <person name="Doricent M."/>
            <person name="Dorje P."/>
            <person name="Dorjee K."/>
            <person name="Dupes A."/>
            <person name="Elong R."/>
            <person name="Falk J."/>
            <person name="Farina A."/>
            <person name="Faro S."/>
            <person name="Ferguson D."/>
            <person name="Fisher S."/>
            <person name="Foley C.D."/>
            <person name="Franke A."/>
            <person name="Friedrich D."/>
            <person name="Gadbois L."/>
            <person name="Gearin G."/>
            <person name="Gearin C.R."/>
            <person name="Giannoukos G."/>
            <person name="Goode T."/>
            <person name="Graham J."/>
            <person name="Grandbois E."/>
            <person name="Grewal S."/>
            <person name="Gyaltsen K."/>
            <person name="Hafez N."/>
            <person name="Hagos B."/>
            <person name="Hall J."/>
            <person name="Henson C."/>
            <person name="Hollinger A."/>
            <person name="Honan T."/>
            <person name="Huard M.D."/>
            <person name="Hughes L."/>
            <person name="Hurhula B."/>
            <person name="Husby M.E."/>
            <person name="Kamat A."/>
            <person name="Kanga B."/>
            <person name="Kashin S."/>
            <person name="Khazanovich D."/>
            <person name="Kisner P."/>
            <person name="Lance K."/>
            <person name="Lara M."/>
            <person name="Lee W."/>
            <person name="Lennon N."/>
            <person name="Letendre F."/>
            <person name="LeVine R."/>
            <person name="Lipovsky A."/>
            <person name="Liu X."/>
            <person name="Liu J."/>
            <person name="Liu S."/>
            <person name="Lokyitsang T."/>
            <person name="Lokyitsang Y."/>
            <person name="Lubonja R."/>
            <person name="Lui A."/>
            <person name="MacDonald P."/>
            <person name="Magnisalis V."/>
            <person name="Maru K."/>
            <person name="Matthews C."/>
            <person name="McCusker W."/>
            <person name="McDonough S."/>
            <person name="Mehta T."/>
            <person name="Meldrim J."/>
            <person name="Meneus L."/>
            <person name="Mihai O."/>
            <person name="Mihalev A."/>
            <person name="Mihova T."/>
            <person name="Mittelman R."/>
            <person name="Mlenga V."/>
            <person name="Montmayeur A."/>
            <person name="Mulrain L."/>
            <person name="Navidi A."/>
            <person name="Naylor J."/>
            <person name="Negash T."/>
            <person name="Nguyen T."/>
            <person name="Nguyen N."/>
            <person name="Nicol R."/>
            <person name="Norbu C."/>
            <person name="Norbu N."/>
            <person name="Novod N."/>
            <person name="O'Neill B."/>
            <person name="Osman S."/>
            <person name="Markiewicz E."/>
            <person name="Oyono O.L."/>
            <person name="Patti C."/>
            <person name="Phunkhang P."/>
            <person name="Pierre F."/>
            <person name="Priest M."/>
            <person name="Raghuraman S."/>
            <person name="Rege F."/>
            <person name="Reyes R."/>
            <person name="Rise C."/>
            <person name="Rogov P."/>
            <person name="Ross K."/>
            <person name="Ryan E."/>
            <person name="Settipalli S."/>
            <person name="Shea T."/>
            <person name="Sherpa N."/>
            <person name="Shi L."/>
            <person name="Shih D."/>
            <person name="Sparrow T."/>
            <person name="Spaulding J."/>
            <person name="Stalker J."/>
            <person name="Stange-Thomann N."/>
            <person name="Stavropoulos S."/>
            <person name="Stone C."/>
            <person name="Strader C."/>
            <person name="Tesfaye S."/>
            <person name="Thomson T."/>
            <person name="Thoulutsang Y."/>
            <person name="Thoulutsang D."/>
            <person name="Topham K."/>
            <person name="Topping I."/>
            <person name="Tsamla T."/>
            <person name="Vassiliev H."/>
            <person name="Vo A."/>
            <person name="Wangchuk T."/>
            <person name="Wangdi T."/>
            <person name="Weiand M."/>
            <person name="Wilkinson J."/>
            <person name="Wilson A."/>
            <person name="Yadav S."/>
            <person name="Young G."/>
            <person name="Yu Q."/>
            <person name="Zembek L."/>
            <person name="Zhong D."/>
            <person name="Zimmer A."/>
            <person name="Zwirko Z."/>
            <person name="Jaffe D.B."/>
            <person name="Alvarez P."/>
            <person name="Brockman W."/>
            <person name="Butler J."/>
            <person name="Chin C."/>
            <person name="Gnerre S."/>
            <person name="Grabherr M."/>
            <person name="Kleber M."/>
            <person name="Mauceli E."/>
            <person name="MacCallum I."/>
        </authorList>
    </citation>
    <scope>NUCLEOTIDE SEQUENCE [LARGE SCALE GENOMIC DNA]</scope>
    <source>
        <strain evidence="2">Tucson 14030-0811.24</strain>
    </source>
</reference>
<name>B4NHG3_DROWI</name>
<dbReference type="AlphaFoldDB" id="B4NHG3"/>
<dbReference type="HOGENOM" id="CLU_1181283_0_0_1"/>